<dbReference type="EMBL" id="AUWU02000001">
    <property type="protein sequence ID" value="KAH0576868.1"/>
    <property type="molecule type" value="Genomic_DNA"/>
</dbReference>
<feature type="compositionally biased region" description="Acidic residues" evidence="1">
    <location>
        <begin position="328"/>
        <end position="338"/>
    </location>
</feature>
<dbReference type="OrthoDB" id="10253934at2759"/>
<evidence type="ECO:0000313" key="3">
    <source>
        <dbReference type="EMBL" id="KAH0576868.1"/>
    </source>
</evidence>
<feature type="compositionally biased region" description="Basic and acidic residues" evidence="1">
    <location>
        <begin position="307"/>
        <end position="327"/>
    </location>
</feature>
<reference evidence="3" key="2">
    <citation type="submission" date="2020-12" db="EMBL/GenBank/DDBJ databases">
        <title>New Spironucleus salmonicida genome in near-complete chromosomes.</title>
        <authorList>
            <person name="Xu F."/>
            <person name="Kurt Z."/>
            <person name="Jimenez-Gonzalez A."/>
            <person name="Astvaldsson A."/>
            <person name="Andersson J.O."/>
            <person name="Svard S.G."/>
        </authorList>
    </citation>
    <scope>NUCLEOTIDE SEQUENCE</scope>
    <source>
        <strain evidence="3">ATCC 50377</strain>
    </source>
</reference>
<keyword evidence="4" id="KW-1185">Reference proteome</keyword>
<sequence length="338" mass="39423">MSLDIPSIINLPFSISQSSPSTQILNALPHSLSILLRHYKLSQIRISALIKCLNRSEYLLAESNNTLFVSRDGSFWSPLPVLDLKDLETLEKEGFGIFSRQAFLGDPGVVLAGELTEMHRVSQFAVFLQNYALYPKNSRSYAERWQGMNGQEAGDIQNYEFQASDADKQQGQGSYFDFYFNKHQDKSFYRLKQDAFNKRTILEFRLLPQFKCYYYWNQRVYGWQYVDTHYSHNNALLSHHKCIFNQELNVDLTIKQKTTLEEIQNQISEEVLEDNKVLAERKVKSDELQAKKNEIKKKIKEYKADKIRKEKEKAEKEEAERKAAEEKQEGEEGEAETE</sequence>
<accession>V6LKW3</accession>
<feature type="region of interest" description="Disordered" evidence="1">
    <location>
        <begin position="307"/>
        <end position="338"/>
    </location>
</feature>
<dbReference type="VEuPathDB" id="GiardiaDB:SS50377_20214"/>
<name>V6LKW3_9EUKA</name>
<evidence type="ECO:0000313" key="4">
    <source>
        <dbReference type="Proteomes" id="UP000018208"/>
    </source>
</evidence>
<dbReference type="EMBL" id="KI546100">
    <property type="protein sequence ID" value="EST45270.1"/>
    <property type="molecule type" value="Genomic_DNA"/>
</dbReference>
<evidence type="ECO:0000256" key="1">
    <source>
        <dbReference type="SAM" id="MobiDB-lite"/>
    </source>
</evidence>
<organism evidence="2">
    <name type="scientific">Spironucleus salmonicida</name>
    <dbReference type="NCBI Taxonomy" id="348837"/>
    <lineage>
        <taxon>Eukaryota</taxon>
        <taxon>Metamonada</taxon>
        <taxon>Diplomonadida</taxon>
        <taxon>Hexamitidae</taxon>
        <taxon>Hexamitinae</taxon>
        <taxon>Spironucleus</taxon>
    </lineage>
</organism>
<dbReference type="Proteomes" id="UP000018208">
    <property type="component" value="Unassembled WGS sequence"/>
</dbReference>
<reference evidence="2 3" key="1">
    <citation type="journal article" date="2014" name="PLoS Genet.">
        <title>The Genome of Spironucleus salmonicida Highlights a Fish Pathogen Adapted to Fluctuating Environments.</title>
        <authorList>
            <person name="Xu F."/>
            <person name="Jerlstrom-Hultqvist J."/>
            <person name="Einarsson E."/>
            <person name="Astvaldsson A."/>
            <person name="Svard S.G."/>
            <person name="Andersson J.O."/>
        </authorList>
    </citation>
    <scope>NUCLEOTIDE SEQUENCE</scope>
    <source>
        <strain evidence="3">ATCC 50377</strain>
    </source>
</reference>
<evidence type="ECO:0000313" key="2">
    <source>
        <dbReference type="EMBL" id="EST45270.1"/>
    </source>
</evidence>
<gene>
    <name evidence="2" type="ORF">SS50377_14846</name>
    <name evidence="3" type="ORF">SS50377_20214</name>
</gene>
<protein>
    <submittedName>
        <fullName evidence="2">Uncharacterized protein</fullName>
    </submittedName>
</protein>
<proteinExistence type="predicted"/>
<dbReference type="AlphaFoldDB" id="V6LKW3"/>